<evidence type="ECO:0000313" key="1">
    <source>
        <dbReference type="EMBL" id="NLZ24193.1"/>
    </source>
</evidence>
<dbReference type="EMBL" id="JAAZIL010000010">
    <property type="protein sequence ID" value="NLZ24193.1"/>
    <property type="molecule type" value="Genomic_DNA"/>
</dbReference>
<dbReference type="InterPro" id="IPR007553">
    <property type="entry name" value="2-thiour_desulf"/>
</dbReference>
<reference evidence="1 2" key="1">
    <citation type="journal article" date="2020" name="Biotechnol. Biofuels">
        <title>New insights from the biogas microbiome by comprehensive genome-resolved metagenomics of nearly 1600 species originating from multiple anaerobic digesters.</title>
        <authorList>
            <person name="Campanaro S."/>
            <person name="Treu L."/>
            <person name="Rodriguez-R L.M."/>
            <person name="Kovalovszki A."/>
            <person name="Ziels R.M."/>
            <person name="Maus I."/>
            <person name="Zhu X."/>
            <person name="Kougias P.G."/>
            <person name="Basile A."/>
            <person name="Luo G."/>
            <person name="Schluter A."/>
            <person name="Konstantinidis K.T."/>
            <person name="Angelidaki I."/>
        </authorList>
    </citation>
    <scope>NUCLEOTIDE SEQUENCE [LARGE SCALE GENOMIC DNA]</scope>
    <source>
        <strain evidence="1">AS19jrsBPTG_9</strain>
    </source>
</reference>
<name>A0A847VCF8_9BACT</name>
<evidence type="ECO:0000313" key="2">
    <source>
        <dbReference type="Proteomes" id="UP000564033"/>
    </source>
</evidence>
<comment type="caution">
    <text evidence="1">The sequence shown here is derived from an EMBL/GenBank/DDBJ whole genome shotgun (WGS) entry which is preliminary data.</text>
</comment>
<dbReference type="Proteomes" id="UP000564033">
    <property type="component" value="Unassembled WGS sequence"/>
</dbReference>
<accession>A0A847VCF8</accession>
<protein>
    <submittedName>
        <fullName evidence="1">DUF523 domain-containing protein</fullName>
    </submittedName>
</protein>
<dbReference type="Pfam" id="PF04463">
    <property type="entry name" value="2-thiour_desulf"/>
    <property type="match status" value="1"/>
</dbReference>
<dbReference type="PANTHER" id="PTHR30087">
    <property type="entry name" value="INNER MEMBRANE PROTEIN"/>
    <property type="match status" value="1"/>
</dbReference>
<proteinExistence type="predicted"/>
<dbReference type="AlphaFoldDB" id="A0A847VCF8"/>
<dbReference type="PANTHER" id="PTHR30087:SF1">
    <property type="entry name" value="HYPOTHETICAL CYTOSOLIC PROTEIN"/>
    <property type="match status" value="1"/>
</dbReference>
<organism evidence="1 2">
    <name type="scientific">Candidatus Dojkabacteria bacterium</name>
    <dbReference type="NCBI Taxonomy" id="2099670"/>
    <lineage>
        <taxon>Bacteria</taxon>
        <taxon>Candidatus Dojkabacteria</taxon>
    </lineage>
</organism>
<sequence length="155" mass="17119">MRILVSACLLGMNTKYNGGNNRDNRVVSFLLKNNYFFIPLCAEQLGGLPTPRSPAEIEKGFTSKDVLEGKAKIKNKDGEDVTNLFINGAKSVLSICKEFGITHAILQDRSPSCGYTKIYDGTFENNLILGNGILTELLKKNNIQVLDLESILSLY</sequence>
<gene>
    <name evidence="1" type="ORF">GX888_00370</name>
</gene>